<dbReference type="OrthoDB" id="686384at2759"/>
<dbReference type="AlphaFoldDB" id="A0A0J9S5T3"/>
<comment type="pathway">
    <text evidence="1">Protein modification; peptidyl-diphthamide biosynthesis.</text>
</comment>
<keyword evidence="4" id="KW-0436">Ligase</keyword>
<evidence type="ECO:0000256" key="6">
    <source>
        <dbReference type="ARBA" id="ARBA00022840"/>
    </source>
</evidence>
<dbReference type="PANTHER" id="PTHR12196:SF2">
    <property type="entry name" value="DIPHTHINE--AMMONIA LIGASE"/>
    <property type="match status" value="1"/>
</dbReference>
<dbReference type="PIRSF" id="PIRSF039123">
    <property type="entry name" value="Diphthamide_synthase"/>
    <property type="match status" value="1"/>
</dbReference>
<dbReference type="SUPFAM" id="SSF52402">
    <property type="entry name" value="Adenine nucleotide alpha hydrolases-like"/>
    <property type="match status" value="1"/>
</dbReference>
<dbReference type="EC" id="6.3.1.14" evidence="2"/>
<gene>
    <name evidence="11" type="ORF">PVIIG_00826</name>
</gene>
<evidence type="ECO:0000313" key="12">
    <source>
        <dbReference type="Proteomes" id="UP000053562"/>
    </source>
</evidence>
<evidence type="ECO:0000256" key="3">
    <source>
        <dbReference type="ARBA" id="ARBA00018426"/>
    </source>
</evidence>
<evidence type="ECO:0000256" key="9">
    <source>
        <dbReference type="ARBA" id="ARBA00048108"/>
    </source>
</evidence>
<dbReference type="InterPro" id="IPR030662">
    <property type="entry name" value="DPH6/MJ0570"/>
</dbReference>
<name>A0A0J9S5T3_PLAVI</name>
<dbReference type="GO" id="GO:0017178">
    <property type="term" value="F:diphthine-ammonia ligase activity"/>
    <property type="evidence" value="ECO:0007669"/>
    <property type="project" value="UniProtKB-EC"/>
</dbReference>
<dbReference type="Pfam" id="PF01902">
    <property type="entry name" value="Diphthami_syn_2"/>
    <property type="match status" value="1"/>
</dbReference>
<dbReference type="CDD" id="cd01994">
    <property type="entry name" value="AANH_PF0828-like"/>
    <property type="match status" value="1"/>
</dbReference>
<reference evidence="11 12" key="1">
    <citation type="submission" date="2011-08" db="EMBL/GenBank/DDBJ databases">
        <title>The Genome Sequence of Plasmodium vivax India VII.</title>
        <authorList>
            <consortium name="The Broad Institute Genome Sequencing Platform"/>
            <consortium name="The Broad Institute Genome Sequencing Center for Infectious Disease"/>
            <person name="Neafsey D."/>
            <person name="Carlton J."/>
            <person name="Barnwell J."/>
            <person name="Collins W."/>
            <person name="Escalante A."/>
            <person name="Mullikin J."/>
            <person name="Saul A."/>
            <person name="Guigo R."/>
            <person name="Camara F."/>
            <person name="Young S.K."/>
            <person name="Zeng Q."/>
            <person name="Gargeya S."/>
            <person name="Fitzgerald M."/>
            <person name="Haas B."/>
            <person name="Abouelleil A."/>
            <person name="Alvarado L."/>
            <person name="Arachchi H.M."/>
            <person name="Berlin A."/>
            <person name="Brown A."/>
            <person name="Chapman S.B."/>
            <person name="Chen Z."/>
            <person name="Dunbar C."/>
            <person name="Freedman E."/>
            <person name="Gearin G."/>
            <person name="Gellesch M."/>
            <person name="Goldberg J."/>
            <person name="Griggs A."/>
            <person name="Gujja S."/>
            <person name="Heiman D."/>
            <person name="Howarth C."/>
            <person name="Larson L."/>
            <person name="Lui A."/>
            <person name="MacDonald P.J.P."/>
            <person name="Montmayeur A."/>
            <person name="Murphy C."/>
            <person name="Neiman D."/>
            <person name="Pearson M."/>
            <person name="Priest M."/>
            <person name="Roberts A."/>
            <person name="Saif S."/>
            <person name="Shea T."/>
            <person name="Shenoy N."/>
            <person name="Sisk P."/>
            <person name="Stolte C."/>
            <person name="Sykes S."/>
            <person name="Wortman J."/>
            <person name="Nusbaum C."/>
            <person name="Birren B."/>
        </authorList>
    </citation>
    <scope>NUCLEOTIDE SEQUENCE [LARGE SCALE GENOMIC DNA]</scope>
    <source>
        <strain evidence="11 12">India VII</strain>
    </source>
</reference>
<evidence type="ECO:0000256" key="2">
    <source>
        <dbReference type="ARBA" id="ARBA00012089"/>
    </source>
</evidence>
<dbReference type="Gene3D" id="3.90.1490.10">
    <property type="entry name" value="putative n-type atp pyrophosphatase, domain 2"/>
    <property type="match status" value="1"/>
</dbReference>
<dbReference type="PANTHER" id="PTHR12196">
    <property type="entry name" value="DOMAIN OF UNKNOWN FUNCTION 71 DUF71 -CONTAINING PROTEIN"/>
    <property type="match status" value="1"/>
</dbReference>
<evidence type="ECO:0000256" key="1">
    <source>
        <dbReference type="ARBA" id="ARBA00005156"/>
    </source>
</evidence>
<evidence type="ECO:0000256" key="4">
    <source>
        <dbReference type="ARBA" id="ARBA00022598"/>
    </source>
</evidence>
<evidence type="ECO:0000256" key="8">
    <source>
        <dbReference type="ARBA" id="ARBA00031552"/>
    </source>
</evidence>
<feature type="domain" description="Diphthamide synthase" evidence="10">
    <location>
        <begin position="13"/>
        <end position="241"/>
    </location>
</feature>
<dbReference type="EMBL" id="KQ234376">
    <property type="protein sequence ID" value="KMZ78139.1"/>
    <property type="molecule type" value="Genomic_DNA"/>
</dbReference>
<dbReference type="FunFam" id="3.90.1490.10:FF:000001">
    <property type="entry name" value="Diphthine--ammonia ligase"/>
    <property type="match status" value="1"/>
</dbReference>
<dbReference type="Gene3D" id="3.40.50.620">
    <property type="entry name" value="HUPs"/>
    <property type="match status" value="1"/>
</dbReference>
<sequence length="260" mass="29824">MDGDKGNAKLNIVGLISGGKDSIQNLICCSKDGHDIILLAHLLPYENQNETDSFMYQSVGFELIPEIAKCMEKPLIQHRIKRKAVNVGFDYVYNSDDEVEDLYELLLEVKTKYPHVNAVSCGAIQSNYQKRRLEHVCQRLNLQILAYLWERDQKELLQNMIDGGLEAILVKVAAYGLAKEHVGKSIKEMYSYLEMMSEKHGLNMCGEGGEYETCTLDCSLYKHKIVIEEYKIIQHTDDLVCPVFLFKPLKWRLEEKSRSP</sequence>
<dbReference type="GO" id="GO:0005524">
    <property type="term" value="F:ATP binding"/>
    <property type="evidence" value="ECO:0007669"/>
    <property type="project" value="UniProtKB-KW"/>
</dbReference>
<evidence type="ECO:0000256" key="7">
    <source>
        <dbReference type="ARBA" id="ARBA00029814"/>
    </source>
</evidence>
<keyword evidence="6" id="KW-0067">ATP-binding</keyword>
<proteinExistence type="predicted"/>
<dbReference type="FunFam" id="3.40.50.620:FF:000145">
    <property type="entry name" value="ATP-binding domain containing protein"/>
    <property type="match status" value="1"/>
</dbReference>
<dbReference type="Proteomes" id="UP000053562">
    <property type="component" value="Unassembled WGS sequence"/>
</dbReference>
<evidence type="ECO:0000313" key="11">
    <source>
        <dbReference type="EMBL" id="KMZ78139.1"/>
    </source>
</evidence>
<organism evidence="11 12">
    <name type="scientific">Plasmodium vivax India VII</name>
    <dbReference type="NCBI Taxonomy" id="1077284"/>
    <lineage>
        <taxon>Eukaryota</taxon>
        <taxon>Sar</taxon>
        <taxon>Alveolata</taxon>
        <taxon>Apicomplexa</taxon>
        <taxon>Aconoidasida</taxon>
        <taxon>Haemosporida</taxon>
        <taxon>Plasmodiidae</taxon>
        <taxon>Plasmodium</taxon>
        <taxon>Plasmodium (Plasmodium)</taxon>
    </lineage>
</organism>
<dbReference type="InterPro" id="IPR002761">
    <property type="entry name" value="Diphthami_syn_dom"/>
</dbReference>
<protein>
    <recommendedName>
        <fullName evidence="3">Diphthine--ammonia ligase</fullName>
        <ecNumber evidence="2">6.3.1.14</ecNumber>
    </recommendedName>
    <alternativeName>
        <fullName evidence="7">Diphthamide synthase</fullName>
    </alternativeName>
    <alternativeName>
        <fullName evidence="8">Diphthamide synthetase</fullName>
    </alternativeName>
</protein>
<keyword evidence="5" id="KW-0547">Nucleotide-binding</keyword>
<accession>A0A0J9S5T3</accession>
<comment type="catalytic activity">
    <reaction evidence="9">
        <text>diphthine-[translation elongation factor 2] + NH4(+) + ATP = diphthamide-[translation elongation factor 2] + AMP + diphosphate + H(+)</text>
        <dbReference type="Rhea" id="RHEA:19753"/>
        <dbReference type="Rhea" id="RHEA-COMP:10172"/>
        <dbReference type="Rhea" id="RHEA-COMP:10174"/>
        <dbReference type="ChEBI" id="CHEBI:15378"/>
        <dbReference type="ChEBI" id="CHEBI:16692"/>
        <dbReference type="ChEBI" id="CHEBI:28938"/>
        <dbReference type="ChEBI" id="CHEBI:30616"/>
        <dbReference type="ChEBI" id="CHEBI:33019"/>
        <dbReference type="ChEBI" id="CHEBI:82696"/>
        <dbReference type="ChEBI" id="CHEBI:456215"/>
        <dbReference type="EC" id="6.3.1.14"/>
    </reaction>
</comment>
<dbReference type="InterPro" id="IPR014729">
    <property type="entry name" value="Rossmann-like_a/b/a_fold"/>
</dbReference>
<dbReference type="NCBIfam" id="TIGR00290">
    <property type="entry name" value="MJ0570_dom"/>
    <property type="match status" value="1"/>
</dbReference>
<evidence type="ECO:0000256" key="5">
    <source>
        <dbReference type="ARBA" id="ARBA00022741"/>
    </source>
</evidence>
<evidence type="ECO:0000259" key="10">
    <source>
        <dbReference type="Pfam" id="PF01902"/>
    </source>
</evidence>
<dbReference type="GO" id="GO:0017183">
    <property type="term" value="P:protein histidyl modification to diphthamide"/>
    <property type="evidence" value="ECO:0007669"/>
    <property type="project" value="TreeGrafter"/>
</dbReference>